<feature type="domain" description="Gfo/Idh/MocA-like oxidoreductase N-terminal" evidence="2">
    <location>
        <begin position="49"/>
        <end position="130"/>
    </location>
</feature>
<reference evidence="4 5" key="1">
    <citation type="submission" date="2024-03" db="EMBL/GenBank/DDBJ databases">
        <title>Whole genomes of four grape xylem sap localized bacterial endophytes.</title>
        <authorList>
            <person name="Kumar G."/>
            <person name="Savka M.A."/>
        </authorList>
    </citation>
    <scope>NUCLEOTIDE SEQUENCE [LARGE SCALE GENOMIC DNA]</scope>
    <source>
        <strain evidence="4 5">RIT_GXS8</strain>
    </source>
</reference>
<protein>
    <submittedName>
        <fullName evidence="4">Gfo/Idh/MocA family oxidoreductase</fullName>
    </submittedName>
</protein>
<dbReference type="Gene3D" id="3.30.360.10">
    <property type="entry name" value="Dihydrodipicolinate Reductase, domain 2"/>
    <property type="match status" value="1"/>
</dbReference>
<name>A0ABU8Y9K4_9MICO</name>
<dbReference type="InterPro" id="IPR055170">
    <property type="entry name" value="GFO_IDH_MocA-like_dom"/>
</dbReference>
<dbReference type="Pfam" id="PF01408">
    <property type="entry name" value="GFO_IDH_MocA"/>
    <property type="match status" value="1"/>
</dbReference>
<organism evidence="4 5">
    <name type="scientific">Curtobacterium citreum</name>
    <dbReference type="NCBI Taxonomy" id="2036"/>
    <lineage>
        <taxon>Bacteria</taxon>
        <taxon>Bacillati</taxon>
        <taxon>Actinomycetota</taxon>
        <taxon>Actinomycetes</taxon>
        <taxon>Micrococcales</taxon>
        <taxon>Microbacteriaceae</taxon>
        <taxon>Curtobacterium</taxon>
    </lineage>
</organism>
<proteinExistence type="predicted"/>
<feature type="domain" description="GFO/IDH/MocA-like oxidoreductase" evidence="3">
    <location>
        <begin position="138"/>
        <end position="264"/>
    </location>
</feature>
<dbReference type="EMBL" id="JBBLYY010000042">
    <property type="protein sequence ID" value="MEK0171367.1"/>
    <property type="molecule type" value="Genomic_DNA"/>
</dbReference>
<dbReference type="PANTHER" id="PTHR43377">
    <property type="entry name" value="BILIVERDIN REDUCTASE A"/>
    <property type="match status" value="1"/>
</dbReference>
<evidence type="ECO:0000313" key="5">
    <source>
        <dbReference type="Proteomes" id="UP001370299"/>
    </source>
</evidence>
<sequence length="342" mass="35185">MTAVKIAVMSFAHTHAIGYLTALAAMPGVEVRGADPDGVSTGDAVVELRGRDLADELGVDYADTYDELLAWGPDAVVVTSENARHRGLVEAAAAAGAHVLCEKPLATTWEDGLAIRDAVEAAGVMLMVAFPVRFTSAFDKLRAAHDSGALGQLFSVRGANNGMLPLTRSWFTEPELSGGGAIVDHVVHIADLLEGLMGSAPVTVTAVANRTLHAARAQAETAGLVTITYANGVVAAIDCSWSKPDTSAVWGGLTLDVAGTGGTVSLDFFGAAARGIVAETGLPIESRTGADPDAVMLRTFVDAVRSGVQPQPDVHVGLRTLSIVLAAQESVASGRTVPVPGE</sequence>
<evidence type="ECO:0000256" key="1">
    <source>
        <dbReference type="ARBA" id="ARBA00023027"/>
    </source>
</evidence>
<gene>
    <name evidence="4" type="ORF">WMN62_07790</name>
</gene>
<comment type="caution">
    <text evidence="4">The sequence shown here is derived from an EMBL/GenBank/DDBJ whole genome shotgun (WGS) entry which is preliminary data.</text>
</comment>
<dbReference type="Proteomes" id="UP001370299">
    <property type="component" value="Unassembled WGS sequence"/>
</dbReference>
<keyword evidence="5" id="KW-1185">Reference proteome</keyword>
<evidence type="ECO:0000259" key="2">
    <source>
        <dbReference type="Pfam" id="PF01408"/>
    </source>
</evidence>
<dbReference type="SUPFAM" id="SSF55347">
    <property type="entry name" value="Glyceraldehyde-3-phosphate dehydrogenase-like, C-terminal domain"/>
    <property type="match status" value="1"/>
</dbReference>
<keyword evidence="1" id="KW-0520">NAD</keyword>
<dbReference type="SUPFAM" id="SSF51735">
    <property type="entry name" value="NAD(P)-binding Rossmann-fold domains"/>
    <property type="match status" value="1"/>
</dbReference>
<dbReference type="Pfam" id="PF22725">
    <property type="entry name" value="GFO_IDH_MocA_C3"/>
    <property type="match status" value="1"/>
</dbReference>
<dbReference type="InterPro" id="IPR000683">
    <property type="entry name" value="Gfo/Idh/MocA-like_OxRdtase_N"/>
</dbReference>
<dbReference type="InterPro" id="IPR051450">
    <property type="entry name" value="Gfo/Idh/MocA_Oxidoreductases"/>
</dbReference>
<dbReference type="PANTHER" id="PTHR43377:SF1">
    <property type="entry name" value="BILIVERDIN REDUCTASE A"/>
    <property type="match status" value="1"/>
</dbReference>
<evidence type="ECO:0000259" key="3">
    <source>
        <dbReference type="Pfam" id="PF22725"/>
    </source>
</evidence>
<evidence type="ECO:0000313" key="4">
    <source>
        <dbReference type="EMBL" id="MEK0171367.1"/>
    </source>
</evidence>
<accession>A0ABU8Y9K4</accession>
<dbReference type="RefSeq" id="WP_340197090.1">
    <property type="nucleotide sequence ID" value="NZ_JBBKAP010000054.1"/>
</dbReference>
<dbReference type="InterPro" id="IPR036291">
    <property type="entry name" value="NAD(P)-bd_dom_sf"/>
</dbReference>
<dbReference type="Gene3D" id="3.40.50.720">
    <property type="entry name" value="NAD(P)-binding Rossmann-like Domain"/>
    <property type="match status" value="1"/>
</dbReference>